<dbReference type="Gene3D" id="1.10.10.10">
    <property type="entry name" value="Winged helix-like DNA-binding domain superfamily/Winged helix DNA-binding domain"/>
    <property type="match status" value="1"/>
</dbReference>
<dbReference type="SUPFAM" id="SSF55811">
    <property type="entry name" value="Nudix"/>
    <property type="match status" value="1"/>
</dbReference>
<dbReference type="RefSeq" id="WP_132416833.1">
    <property type="nucleotide sequence ID" value="NZ_SKFG01000002.1"/>
</dbReference>
<dbReference type="PANTHER" id="PTHR43736:SF4">
    <property type="entry name" value="SLR1690 PROTEIN"/>
    <property type="match status" value="1"/>
</dbReference>
<dbReference type="PROSITE" id="PS00893">
    <property type="entry name" value="NUDIX_BOX"/>
    <property type="match status" value="1"/>
</dbReference>
<dbReference type="EMBL" id="SKFG01000002">
    <property type="protein sequence ID" value="TCZ80187.1"/>
    <property type="molecule type" value="Genomic_DNA"/>
</dbReference>
<dbReference type="InterPro" id="IPR036390">
    <property type="entry name" value="WH_DNA-bd_sf"/>
</dbReference>
<dbReference type="PANTHER" id="PTHR43736">
    <property type="entry name" value="ADP-RIBOSE PYROPHOSPHATASE"/>
    <property type="match status" value="1"/>
</dbReference>
<dbReference type="GO" id="GO:0016787">
    <property type="term" value="F:hydrolase activity"/>
    <property type="evidence" value="ECO:0007669"/>
    <property type="project" value="UniProtKB-KW"/>
</dbReference>
<dbReference type="Pfam" id="PF21906">
    <property type="entry name" value="WHD_NrtR"/>
    <property type="match status" value="1"/>
</dbReference>
<name>A0A4R4EKA2_9BACL</name>
<sequence>MNPAELQAEQEFLQSYDPNKYERPIGVTADIVIFTITSEVLSGSTKCLPKRSLSVLLIKRNGHPEKGKWALPGGFSSADETLLETAQRELYEETGVDNIYLELLKLYDTPGRDKRGWILSAAHVALVNEQYLANRKAADDADDVQLFTIEEVAKLDLAFDHRQIITDAVTYIQKLMLQTTIAREFLPSKFTLAELLQVIQTVVPSYQITKTNFIRKMLLTKKQPIVIPAQNEFSTEFSQRPAQLYQFANSYVPHLSIYVDPSPKT</sequence>
<dbReference type="InterPro" id="IPR054105">
    <property type="entry name" value="WHD_NrtR"/>
</dbReference>
<evidence type="ECO:0000313" key="4">
    <source>
        <dbReference type="Proteomes" id="UP000295418"/>
    </source>
</evidence>
<evidence type="ECO:0000313" key="3">
    <source>
        <dbReference type="EMBL" id="TCZ80187.1"/>
    </source>
</evidence>
<keyword evidence="4" id="KW-1185">Reference proteome</keyword>
<comment type="caution">
    <text evidence="3">The sequence shown here is derived from an EMBL/GenBank/DDBJ whole genome shotgun (WGS) entry which is preliminary data.</text>
</comment>
<dbReference type="PROSITE" id="PS51462">
    <property type="entry name" value="NUDIX"/>
    <property type="match status" value="1"/>
</dbReference>
<protein>
    <submittedName>
        <fullName evidence="3">NUDIX domain-containing protein</fullName>
    </submittedName>
</protein>
<dbReference type="Pfam" id="PF00293">
    <property type="entry name" value="NUDIX"/>
    <property type="match status" value="1"/>
</dbReference>
<dbReference type="Gene3D" id="3.90.79.10">
    <property type="entry name" value="Nucleoside Triphosphate Pyrophosphohydrolase"/>
    <property type="match status" value="1"/>
</dbReference>
<dbReference type="InterPro" id="IPR000086">
    <property type="entry name" value="NUDIX_hydrolase_dom"/>
</dbReference>
<dbReference type="InterPro" id="IPR020084">
    <property type="entry name" value="NUDIX_hydrolase_CS"/>
</dbReference>
<evidence type="ECO:0000259" key="2">
    <source>
        <dbReference type="PROSITE" id="PS51462"/>
    </source>
</evidence>
<dbReference type="InterPro" id="IPR036388">
    <property type="entry name" value="WH-like_DNA-bd_sf"/>
</dbReference>
<evidence type="ECO:0000256" key="1">
    <source>
        <dbReference type="ARBA" id="ARBA00022801"/>
    </source>
</evidence>
<proteinExistence type="predicted"/>
<dbReference type="InterPro" id="IPR015797">
    <property type="entry name" value="NUDIX_hydrolase-like_dom_sf"/>
</dbReference>
<keyword evidence="1" id="KW-0378">Hydrolase</keyword>
<dbReference type="SUPFAM" id="SSF46785">
    <property type="entry name" value="Winged helix' DNA-binding domain"/>
    <property type="match status" value="1"/>
</dbReference>
<organism evidence="3 4">
    <name type="scientific">Paenibacillus albiflavus</name>
    <dbReference type="NCBI Taxonomy" id="2545760"/>
    <lineage>
        <taxon>Bacteria</taxon>
        <taxon>Bacillati</taxon>
        <taxon>Bacillota</taxon>
        <taxon>Bacilli</taxon>
        <taxon>Bacillales</taxon>
        <taxon>Paenibacillaceae</taxon>
        <taxon>Paenibacillus</taxon>
    </lineage>
</organism>
<dbReference type="CDD" id="cd18873">
    <property type="entry name" value="NUDIX_NadM_like"/>
    <property type="match status" value="1"/>
</dbReference>
<dbReference type="OrthoDB" id="9786141at2"/>
<accession>A0A4R4EKA2</accession>
<dbReference type="Proteomes" id="UP000295418">
    <property type="component" value="Unassembled WGS sequence"/>
</dbReference>
<reference evidence="3 4" key="1">
    <citation type="submission" date="2019-03" db="EMBL/GenBank/DDBJ databases">
        <authorList>
            <person name="Kim M.K.M."/>
        </authorList>
    </citation>
    <scope>NUCLEOTIDE SEQUENCE [LARGE SCALE GENOMIC DNA]</scope>
    <source>
        <strain evidence="3 4">18JY21-1</strain>
    </source>
</reference>
<gene>
    <name evidence="3" type="ORF">E0485_04885</name>
</gene>
<feature type="domain" description="Nudix hydrolase" evidence="2">
    <location>
        <begin position="24"/>
        <end position="171"/>
    </location>
</feature>
<dbReference type="AlphaFoldDB" id="A0A4R4EKA2"/>